<sequence length="305" mass="34077">MDVTVNFDGQENRVSSAEVPISSSSMNLLQLSIDDVSDEIAYWNMSIVAFVIGETHILPLLLGFVIVFGVWRPKVVQANGHGDKAEQLVEKGPPADGVDQGFITLRKRPGVRNQSLSTPVLLNLMKLQKDIQSNIDDDSLRNKEFEMLEDFSQIRNQYFSWLSQKAKTNWLQVGDENNNFHRSIKMRKYRKRVIAVKNTSGVWCDNPRTVSEAFIEYYKGLLGDDPGEESVCVVRAKAPGPDGYNSTFFNSSWNIVGDQVADAVLQFFETDVRNKVPWCSELGRGFSVLTTLAGTGSNCGGLRIN</sequence>
<dbReference type="Proteomes" id="UP000596660">
    <property type="component" value="Unplaced"/>
</dbReference>
<keyword evidence="1" id="KW-0472">Membrane</keyword>
<dbReference type="AlphaFoldDB" id="A0A803MZD5"/>
<name>A0A803MZD5_CHEQI</name>
<evidence type="ECO:0000256" key="1">
    <source>
        <dbReference type="SAM" id="Phobius"/>
    </source>
</evidence>
<keyword evidence="1" id="KW-1133">Transmembrane helix</keyword>
<dbReference type="Gramene" id="AUR62037775-RA">
    <property type="protein sequence ID" value="AUR62037775-RA:cds"/>
    <property type="gene ID" value="AUR62037775"/>
</dbReference>
<accession>A0A803MZD5</accession>
<reference evidence="2" key="1">
    <citation type="journal article" date="2017" name="Nature">
        <title>The genome of Chenopodium quinoa.</title>
        <authorList>
            <person name="Jarvis D.E."/>
            <person name="Ho Y.S."/>
            <person name="Lightfoot D.J."/>
            <person name="Schmoeckel S.M."/>
            <person name="Li B."/>
            <person name="Borm T.J.A."/>
            <person name="Ohyanagi H."/>
            <person name="Mineta K."/>
            <person name="Michell C.T."/>
            <person name="Saber N."/>
            <person name="Kharbatia N.M."/>
            <person name="Rupper R.R."/>
            <person name="Sharp A.R."/>
            <person name="Dally N."/>
            <person name="Boughton B.A."/>
            <person name="Woo Y.H."/>
            <person name="Gao G."/>
            <person name="Schijlen E.G.W.M."/>
            <person name="Guo X."/>
            <person name="Momin A.A."/>
            <person name="Negrao S."/>
            <person name="Al-Babili S."/>
            <person name="Gehring C."/>
            <person name="Roessner U."/>
            <person name="Jung C."/>
            <person name="Murphy K."/>
            <person name="Arold S.T."/>
            <person name="Gojobori T."/>
            <person name="van der Linden C.G."/>
            <person name="van Loo E.N."/>
            <person name="Jellen E.N."/>
            <person name="Maughan P.J."/>
            <person name="Tester M."/>
        </authorList>
    </citation>
    <scope>NUCLEOTIDE SEQUENCE [LARGE SCALE GENOMIC DNA]</scope>
    <source>
        <strain evidence="2">cv. PI 614886</strain>
    </source>
</reference>
<reference evidence="2" key="2">
    <citation type="submission" date="2021-03" db="UniProtKB">
        <authorList>
            <consortium name="EnsemblPlants"/>
        </authorList>
    </citation>
    <scope>IDENTIFICATION</scope>
</reference>
<evidence type="ECO:0000313" key="3">
    <source>
        <dbReference type="Proteomes" id="UP000596660"/>
    </source>
</evidence>
<evidence type="ECO:0000313" key="2">
    <source>
        <dbReference type="EnsemblPlants" id="AUR62037775-RA:cds"/>
    </source>
</evidence>
<dbReference type="EnsemblPlants" id="AUR62037775-RA">
    <property type="protein sequence ID" value="AUR62037775-RA:cds"/>
    <property type="gene ID" value="AUR62037775"/>
</dbReference>
<keyword evidence="1" id="KW-0812">Transmembrane</keyword>
<protein>
    <submittedName>
        <fullName evidence="2">Uncharacterized protein</fullName>
    </submittedName>
</protein>
<proteinExistence type="predicted"/>
<keyword evidence="3" id="KW-1185">Reference proteome</keyword>
<organism evidence="2 3">
    <name type="scientific">Chenopodium quinoa</name>
    <name type="common">Quinoa</name>
    <dbReference type="NCBI Taxonomy" id="63459"/>
    <lineage>
        <taxon>Eukaryota</taxon>
        <taxon>Viridiplantae</taxon>
        <taxon>Streptophyta</taxon>
        <taxon>Embryophyta</taxon>
        <taxon>Tracheophyta</taxon>
        <taxon>Spermatophyta</taxon>
        <taxon>Magnoliopsida</taxon>
        <taxon>eudicotyledons</taxon>
        <taxon>Gunneridae</taxon>
        <taxon>Pentapetalae</taxon>
        <taxon>Caryophyllales</taxon>
        <taxon>Chenopodiaceae</taxon>
        <taxon>Chenopodioideae</taxon>
        <taxon>Atripliceae</taxon>
        <taxon>Chenopodium</taxon>
    </lineage>
</organism>
<feature type="transmembrane region" description="Helical" evidence="1">
    <location>
        <begin position="47"/>
        <end position="71"/>
    </location>
</feature>